<dbReference type="OrthoDB" id="3450745at2759"/>
<organism evidence="1 2">
    <name type="scientific">Periconia macrospinosa</name>
    <dbReference type="NCBI Taxonomy" id="97972"/>
    <lineage>
        <taxon>Eukaryota</taxon>
        <taxon>Fungi</taxon>
        <taxon>Dikarya</taxon>
        <taxon>Ascomycota</taxon>
        <taxon>Pezizomycotina</taxon>
        <taxon>Dothideomycetes</taxon>
        <taxon>Pleosporomycetidae</taxon>
        <taxon>Pleosporales</taxon>
        <taxon>Massarineae</taxon>
        <taxon>Periconiaceae</taxon>
        <taxon>Periconia</taxon>
    </lineage>
</organism>
<gene>
    <name evidence="1" type="ORF">DM02DRAFT_655284</name>
</gene>
<protein>
    <submittedName>
        <fullName evidence="1">Uncharacterized protein</fullName>
    </submittedName>
</protein>
<proteinExistence type="predicted"/>
<dbReference type="AlphaFoldDB" id="A0A2V1DRP9"/>
<evidence type="ECO:0000313" key="1">
    <source>
        <dbReference type="EMBL" id="PVI00656.1"/>
    </source>
</evidence>
<name>A0A2V1DRP9_9PLEO</name>
<dbReference type="EMBL" id="KZ805370">
    <property type="protein sequence ID" value="PVI00656.1"/>
    <property type="molecule type" value="Genomic_DNA"/>
</dbReference>
<sequence>MYIFQVFFSMIWYGGTTNVGAFPSSQSAQSNDLTPCAFGSPEPCQCPNNTIFQNSTTEVTIGANARDVAAILYSFFDVPWIGVDPVETTGEDLVVGSTRTMPLGGVYLIEEVLESWKTANGSYRLALGQKNVPIVMNDTYYFSGYWDDSEASYVNETHTKLVWHAHGCLTLPADFREFELNAINNTFKYLEERGQLVGNSTLPQTVVFPEFASGGVV</sequence>
<accession>A0A2V1DRP9</accession>
<keyword evidence="2" id="KW-1185">Reference proteome</keyword>
<reference evidence="1 2" key="1">
    <citation type="journal article" date="2018" name="Sci. Rep.">
        <title>Comparative genomics provides insights into the lifestyle and reveals functional heterogeneity of dark septate endophytic fungi.</title>
        <authorList>
            <person name="Knapp D.G."/>
            <person name="Nemeth J.B."/>
            <person name="Barry K."/>
            <person name="Hainaut M."/>
            <person name="Henrissat B."/>
            <person name="Johnson J."/>
            <person name="Kuo A."/>
            <person name="Lim J.H.P."/>
            <person name="Lipzen A."/>
            <person name="Nolan M."/>
            <person name="Ohm R.A."/>
            <person name="Tamas L."/>
            <person name="Grigoriev I.V."/>
            <person name="Spatafora J.W."/>
            <person name="Nagy L.G."/>
            <person name="Kovacs G.M."/>
        </authorList>
    </citation>
    <scope>NUCLEOTIDE SEQUENCE [LARGE SCALE GENOMIC DNA]</scope>
    <source>
        <strain evidence="1 2">DSE2036</strain>
    </source>
</reference>
<evidence type="ECO:0000313" key="2">
    <source>
        <dbReference type="Proteomes" id="UP000244855"/>
    </source>
</evidence>
<dbReference type="Proteomes" id="UP000244855">
    <property type="component" value="Unassembled WGS sequence"/>
</dbReference>